<evidence type="ECO:0000256" key="1">
    <source>
        <dbReference type="SAM" id="MobiDB-lite"/>
    </source>
</evidence>
<feature type="compositionally biased region" description="Basic and acidic residues" evidence="1">
    <location>
        <begin position="385"/>
        <end position="411"/>
    </location>
</feature>
<evidence type="ECO:0000313" key="3">
    <source>
        <dbReference type="EMBL" id="KAG2185207.1"/>
    </source>
</evidence>
<dbReference type="Gene3D" id="3.30.420.10">
    <property type="entry name" value="Ribonuclease H-like superfamily/Ribonuclease H"/>
    <property type="match status" value="1"/>
</dbReference>
<dbReference type="AlphaFoldDB" id="A0A8H7Q3D7"/>
<feature type="compositionally biased region" description="Low complexity" evidence="1">
    <location>
        <begin position="456"/>
        <end position="470"/>
    </location>
</feature>
<dbReference type="InterPro" id="IPR036397">
    <property type="entry name" value="RNaseH_sf"/>
</dbReference>
<gene>
    <name evidence="3" type="ORF">INT44_001997</name>
</gene>
<protein>
    <recommendedName>
        <fullName evidence="2">3'-5' exonuclease domain-containing protein</fullName>
    </recommendedName>
</protein>
<dbReference type="EMBL" id="JAEPRA010000005">
    <property type="protein sequence ID" value="KAG2185207.1"/>
    <property type="molecule type" value="Genomic_DNA"/>
</dbReference>
<dbReference type="Pfam" id="PF01612">
    <property type="entry name" value="DNA_pol_A_exo1"/>
    <property type="match status" value="1"/>
</dbReference>
<dbReference type="InterPro" id="IPR012337">
    <property type="entry name" value="RNaseH-like_sf"/>
</dbReference>
<sequence length="834" mass="93725">MSRSGSMQVSQKVLWSTTLTSCQATLSLLALYEKEDNTLVNSALHSLRQLVGLGSNFEHMKTVQKTLQPTNEKKKSRETKDIAFGRNENWHVVDHSEIHIPIGGSDFITAKVVDTASRLEAIIPILNSAKKIAIDCEFLGEKNKTPEVKCIQVAPSDRIGYNILVDRIGVDTVRDLLSRVLTSPKVHRIGWAFNTDAMAMERLFDLTMGGTLDLQAKLKDIEGETMNLGSAVHKYAKSWAGYQRFLEAKSLATSFHFTGKDCVWLQYPLPPAALVYSIFDVVSLFALDEATALDLTLETHFWPRCTMLALKGKGNKGSKNASSKAAMVDSMEEFEFDPQDKEFLDFPREHPLSSSQEDVNYIDDLNLAVQLSLQDAKKKKTSANKPKEEAPTVGDHDTKRKSKTTPEERNNISKAVNHKGQSKADAKFSSRQPQHEKVDKNDEEDDHGTVTHYNLSSSSETTTKDTTTWDTESKKDDMLDDMQGLNEEEEIEMWKGFAMQQWKRGEDVTVDENSRASQWQSPAPRSSPKDYKQLAGEIRSPHAAGSPRLPSNKREKFQNDTKKRQKAQSNGTLPRDEASSSGESTDRVTTAKVRSPVINMHPVLLQKNQALSEDNYESDMPLDDDSLLHLHTINSPERLKNLKFANANKALTSTVAILGHFQLASTRQKKLHAIQLLTESDDVYTILLDSAVPNPNDLQGSLLEYVLTSSTIRRVSWEFEELAKHIESRLMIKPGRTLCLKPRMEALDPKVTVQIAVNFLLGHWKQKDLYASLHLEKANLKGGKFVDYWAKDLPPYQVIKAGVIECKAIEDMSRVHMFKDSNISDSDFWDGMSK</sequence>
<dbReference type="Proteomes" id="UP000612746">
    <property type="component" value="Unassembled WGS sequence"/>
</dbReference>
<dbReference type="InterPro" id="IPR002562">
    <property type="entry name" value="3'-5'_exonuclease_dom"/>
</dbReference>
<feature type="region of interest" description="Disordered" evidence="1">
    <location>
        <begin position="505"/>
        <end position="594"/>
    </location>
</feature>
<proteinExistence type="predicted"/>
<evidence type="ECO:0000313" key="4">
    <source>
        <dbReference type="Proteomes" id="UP000612746"/>
    </source>
</evidence>
<accession>A0A8H7Q3D7</accession>
<dbReference type="GO" id="GO:0003676">
    <property type="term" value="F:nucleic acid binding"/>
    <property type="evidence" value="ECO:0007669"/>
    <property type="project" value="InterPro"/>
</dbReference>
<reference evidence="3" key="1">
    <citation type="submission" date="2020-12" db="EMBL/GenBank/DDBJ databases">
        <title>Metabolic potential, ecology and presence of endohyphal bacteria is reflected in genomic diversity of Mucoromycotina.</title>
        <authorList>
            <person name="Muszewska A."/>
            <person name="Okrasinska A."/>
            <person name="Steczkiewicz K."/>
            <person name="Drgas O."/>
            <person name="Orlowska M."/>
            <person name="Perlinska-Lenart U."/>
            <person name="Aleksandrzak-Piekarczyk T."/>
            <person name="Szatraj K."/>
            <person name="Zielenkiewicz U."/>
            <person name="Pilsyk S."/>
            <person name="Malc E."/>
            <person name="Mieczkowski P."/>
            <person name="Kruszewska J.S."/>
            <person name="Biernat P."/>
            <person name="Pawlowska J."/>
        </authorList>
    </citation>
    <scope>NUCLEOTIDE SEQUENCE</scope>
    <source>
        <strain evidence="3">WA0000051536</strain>
    </source>
</reference>
<dbReference type="SUPFAM" id="SSF53098">
    <property type="entry name" value="Ribonuclease H-like"/>
    <property type="match status" value="1"/>
</dbReference>
<name>A0A8H7Q3D7_9FUNG</name>
<feature type="domain" description="3'-5' exonuclease" evidence="2">
    <location>
        <begin position="112"/>
        <end position="287"/>
    </location>
</feature>
<feature type="region of interest" description="Disordered" evidence="1">
    <location>
        <begin position="376"/>
        <end position="478"/>
    </location>
</feature>
<feature type="compositionally biased region" description="Polar residues" evidence="1">
    <location>
        <begin position="515"/>
        <end position="524"/>
    </location>
</feature>
<dbReference type="GO" id="GO:0008408">
    <property type="term" value="F:3'-5' exonuclease activity"/>
    <property type="evidence" value="ECO:0007669"/>
    <property type="project" value="InterPro"/>
</dbReference>
<evidence type="ECO:0000259" key="2">
    <source>
        <dbReference type="Pfam" id="PF01612"/>
    </source>
</evidence>
<dbReference type="GO" id="GO:0006139">
    <property type="term" value="P:nucleobase-containing compound metabolic process"/>
    <property type="evidence" value="ECO:0007669"/>
    <property type="project" value="InterPro"/>
</dbReference>
<dbReference type="OrthoDB" id="26838at2759"/>
<organism evidence="3 4">
    <name type="scientific">Umbelopsis vinacea</name>
    <dbReference type="NCBI Taxonomy" id="44442"/>
    <lineage>
        <taxon>Eukaryota</taxon>
        <taxon>Fungi</taxon>
        <taxon>Fungi incertae sedis</taxon>
        <taxon>Mucoromycota</taxon>
        <taxon>Mucoromycotina</taxon>
        <taxon>Umbelopsidomycetes</taxon>
        <taxon>Umbelopsidales</taxon>
        <taxon>Umbelopsidaceae</taxon>
        <taxon>Umbelopsis</taxon>
    </lineage>
</organism>
<feature type="compositionally biased region" description="Basic and acidic residues" evidence="1">
    <location>
        <begin position="552"/>
        <end position="562"/>
    </location>
</feature>
<feature type="compositionally biased region" description="Basic and acidic residues" evidence="1">
    <location>
        <begin position="422"/>
        <end position="440"/>
    </location>
</feature>
<keyword evidence="4" id="KW-1185">Reference proteome</keyword>
<comment type="caution">
    <text evidence="3">The sequence shown here is derived from an EMBL/GenBank/DDBJ whole genome shotgun (WGS) entry which is preliminary data.</text>
</comment>